<evidence type="ECO:0000313" key="9">
    <source>
        <dbReference type="EMBL" id="SJM64539.1"/>
    </source>
</evidence>
<keyword evidence="8" id="KW-0963">Cytoplasm</keyword>
<feature type="binding site" evidence="8">
    <location>
        <position position="144"/>
    </location>
    <ligand>
        <name>Zn(2+)</name>
        <dbReference type="ChEBI" id="CHEBI:29105"/>
        <note>catalytic</note>
    </ligand>
</feature>
<dbReference type="Pfam" id="PF02130">
    <property type="entry name" value="YbeY"/>
    <property type="match status" value="1"/>
</dbReference>
<comment type="cofactor">
    <cofactor evidence="8">
        <name>Zn(2+)</name>
        <dbReference type="ChEBI" id="CHEBI:29105"/>
    </cofactor>
    <text evidence="8">Binds 1 zinc ion.</text>
</comment>
<dbReference type="GO" id="GO:0006364">
    <property type="term" value="P:rRNA processing"/>
    <property type="evidence" value="ECO:0007669"/>
    <property type="project" value="UniProtKB-UniRule"/>
</dbReference>
<dbReference type="PROSITE" id="PS01306">
    <property type="entry name" value="UPF0054"/>
    <property type="match status" value="1"/>
</dbReference>
<dbReference type="EMBL" id="FUGE01000019">
    <property type="protein sequence ID" value="SJM64539.1"/>
    <property type="molecule type" value="Genomic_DNA"/>
</dbReference>
<accession>A0A1R4G8P0</accession>
<dbReference type="InterPro" id="IPR002036">
    <property type="entry name" value="YbeY"/>
</dbReference>
<organism evidence="9 10">
    <name type="scientific">Psychrobacter piechaudii</name>
    <dbReference type="NCBI Taxonomy" id="1945521"/>
    <lineage>
        <taxon>Bacteria</taxon>
        <taxon>Pseudomonadati</taxon>
        <taxon>Pseudomonadota</taxon>
        <taxon>Gammaproteobacteria</taxon>
        <taxon>Moraxellales</taxon>
        <taxon>Moraxellaceae</taxon>
        <taxon>Psychrobacter</taxon>
    </lineage>
</organism>
<reference evidence="9 10" key="1">
    <citation type="submission" date="2017-02" db="EMBL/GenBank/DDBJ databases">
        <authorList>
            <person name="Peterson S.W."/>
        </authorList>
    </citation>
    <scope>NUCLEOTIDE SEQUENCE [LARGE SCALE GENOMIC DNA]</scope>
    <source>
        <strain evidence="9">Psychrobacter_piechaudii</strain>
    </source>
</reference>
<name>A0A1R4G8P0_9GAMM</name>
<dbReference type="STRING" id="1945521.A1232T_00015"/>
<keyword evidence="10" id="KW-1185">Reference proteome</keyword>
<dbReference type="InterPro" id="IPR023091">
    <property type="entry name" value="MetalPrtase_cat_dom_sf_prd"/>
</dbReference>
<comment type="subcellular location">
    <subcellularLocation>
        <location evidence="8">Cytoplasm</location>
    </subcellularLocation>
</comment>
<dbReference type="GO" id="GO:0008270">
    <property type="term" value="F:zinc ion binding"/>
    <property type="evidence" value="ECO:0007669"/>
    <property type="project" value="UniProtKB-UniRule"/>
</dbReference>
<dbReference type="HAMAP" id="MF_00009">
    <property type="entry name" value="Endoribonucl_YbeY"/>
    <property type="match status" value="1"/>
</dbReference>
<dbReference type="GO" id="GO:0005737">
    <property type="term" value="C:cytoplasm"/>
    <property type="evidence" value="ECO:0007669"/>
    <property type="project" value="UniProtKB-SubCell"/>
</dbReference>
<protein>
    <recommendedName>
        <fullName evidence="8">Endoribonuclease YbeY</fullName>
        <ecNumber evidence="8">3.1.-.-</ecNumber>
    </recommendedName>
</protein>
<dbReference type="NCBIfam" id="TIGR00043">
    <property type="entry name" value="rRNA maturation RNase YbeY"/>
    <property type="match status" value="1"/>
</dbReference>
<evidence type="ECO:0000256" key="3">
    <source>
        <dbReference type="ARBA" id="ARBA00022722"/>
    </source>
</evidence>
<keyword evidence="6 8" id="KW-0378">Hydrolase</keyword>
<sequence length="184" mass="20587">MTDSIMPIIDISTSEAVANEVADKFYSPDHIEQVLTTTLDFISTQSITLPYFEEVDAETWSQKPKQLGVYLTDSVEGRELNLEARNKDYATNILSYPSDLPAFIVTEMPEIALGELIICHEVVEQQASEQHKTVADHATHLLVHGILHLFGFDHELGQAEQDEMEGFEIAILEKLGIANPYIAK</sequence>
<dbReference type="Proteomes" id="UP000188357">
    <property type="component" value="Unassembled WGS sequence"/>
</dbReference>
<comment type="similarity">
    <text evidence="1 8">Belongs to the endoribonuclease YbeY family.</text>
</comment>
<keyword evidence="7 8" id="KW-0862">Zinc</keyword>
<proteinExistence type="inferred from homology"/>
<keyword evidence="4 8" id="KW-0479">Metal-binding</keyword>
<evidence type="ECO:0000313" key="10">
    <source>
        <dbReference type="Proteomes" id="UP000188357"/>
    </source>
</evidence>
<evidence type="ECO:0000256" key="4">
    <source>
        <dbReference type="ARBA" id="ARBA00022723"/>
    </source>
</evidence>
<evidence type="ECO:0000256" key="8">
    <source>
        <dbReference type="HAMAP-Rule" id="MF_00009"/>
    </source>
</evidence>
<gene>
    <name evidence="8 9" type="primary">ybeY</name>
    <name evidence="9" type="ORF">A1232T_00015</name>
</gene>
<dbReference type="PANTHER" id="PTHR46986">
    <property type="entry name" value="ENDORIBONUCLEASE YBEY, CHLOROPLASTIC"/>
    <property type="match status" value="1"/>
</dbReference>
<keyword evidence="5 8" id="KW-0255">Endonuclease</keyword>
<feature type="binding site" evidence="8">
    <location>
        <position position="154"/>
    </location>
    <ligand>
        <name>Zn(2+)</name>
        <dbReference type="ChEBI" id="CHEBI:29105"/>
        <note>catalytic</note>
    </ligand>
</feature>
<dbReference type="PANTHER" id="PTHR46986:SF1">
    <property type="entry name" value="ENDORIBONUCLEASE YBEY, CHLOROPLASTIC"/>
    <property type="match status" value="1"/>
</dbReference>
<comment type="function">
    <text evidence="8">Single strand-specific metallo-endoribonuclease involved in late-stage 70S ribosome quality control and in maturation of the 3' terminus of the 16S rRNA.</text>
</comment>
<keyword evidence="8" id="KW-0698">rRNA processing</keyword>
<dbReference type="RefSeq" id="WP_077449893.1">
    <property type="nucleotide sequence ID" value="NZ_FUGE01000019.1"/>
</dbReference>
<keyword evidence="2 8" id="KW-0690">Ribosome biogenesis</keyword>
<dbReference type="OrthoDB" id="9807740at2"/>
<evidence type="ECO:0000256" key="1">
    <source>
        <dbReference type="ARBA" id="ARBA00010875"/>
    </source>
</evidence>
<dbReference type="SUPFAM" id="SSF55486">
    <property type="entry name" value="Metalloproteases ('zincins'), catalytic domain"/>
    <property type="match status" value="1"/>
</dbReference>
<evidence type="ECO:0000256" key="5">
    <source>
        <dbReference type="ARBA" id="ARBA00022759"/>
    </source>
</evidence>
<dbReference type="AlphaFoldDB" id="A0A1R4G8P0"/>
<evidence type="ECO:0000256" key="7">
    <source>
        <dbReference type="ARBA" id="ARBA00022833"/>
    </source>
</evidence>
<dbReference type="Gene3D" id="3.40.390.30">
    <property type="entry name" value="Metalloproteases ('zincins'), catalytic domain"/>
    <property type="match status" value="1"/>
</dbReference>
<evidence type="ECO:0000256" key="2">
    <source>
        <dbReference type="ARBA" id="ARBA00022517"/>
    </source>
</evidence>
<feature type="binding site" evidence="8">
    <location>
        <position position="148"/>
    </location>
    <ligand>
        <name>Zn(2+)</name>
        <dbReference type="ChEBI" id="CHEBI:29105"/>
        <note>catalytic</note>
    </ligand>
</feature>
<dbReference type="EC" id="3.1.-.-" evidence="8"/>
<dbReference type="InterPro" id="IPR020549">
    <property type="entry name" value="YbeY_CS"/>
</dbReference>
<dbReference type="GO" id="GO:0004222">
    <property type="term" value="F:metalloendopeptidase activity"/>
    <property type="evidence" value="ECO:0007669"/>
    <property type="project" value="InterPro"/>
</dbReference>
<keyword evidence="3 8" id="KW-0540">Nuclease</keyword>
<dbReference type="GO" id="GO:0004521">
    <property type="term" value="F:RNA endonuclease activity"/>
    <property type="evidence" value="ECO:0007669"/>
    <property type="project" value="UniProtKB-UniRule"/>
</dbReference>
<evidence type="ECO:0000256" key="6">
    <source>
        <dbReference type="ARBA" id="ARBA00022801"/>
    </source>
</evidence>